<keyword evidence="1" id="KW-0812">Transmembrane</keyword>
<dbReference type="RefSeq" id="WP_037338280.1">
    <property type="nucleotide sequence ID" value="NZ_APNK01000017.1"/>
</dbReference>
<dbReference type="SUPFAM" id="SSF52317">
    <property type="entry name" value="Class I glutamine amidotransferase-like"/>
    <property type="match status" value="1"/>
</dbReference>
<dbReference type="eggNOG" id="COG3225">
    <property type="taxonomic scope" value="Bacteria"/>
</dbReference>
<keyword evidence="1" id="KW-1133">Transmembrane helix</keyword>
<keyword evidence="4" id="KW-1185">Reference proteome</keyword>
<dbReference type="AlphaFoldDB" id="A0A084IK85"/>
<dbReference type="Proteomes" id="UP000028302">
    <property type="component" value="Unassembled WGS sequence"/>
</dbReference>
<gene>
    <name evidence="3" type="ORF">C41B8_11733</name>
</gene>
<accession>A0A084IK85</accession>
<organism evidence="3 4">
    <name type="scientific">Salinisphaera hydrothermalis (strain C41B8)</name>
    <dbReference type="NCBI Taxonomy" id="1304275"/>
    <lineage>
        <taxon>Bacteria</taxon>
        <taxon>Pseudomonadati</taxon>
        <taxon>Pseudomonadota</taxon>
        <taxon>Gammaproteobacteria</taxon>
        <taxon>Salinisphaerales</taxon>
        <taxon>Salinisphaeraceae</taxon>
        <taxon>Salinisphaera</taxon>
    </lineage>
</organism>
<protein>
    <recommendedName>
        <fullName evidence="2">ABC-type uncharacterized transport system domain-containing protein</fullName>
    </recommendedName>
</protein>
<dbReference type="OrthoDB" id="8530910at2"/>
<feature type="domain" description="ABC-type uncharacterised transport system" evidence="2">
    <location>
        <begin position="144"/>
        <end position="377"/>
    </location>
</feature>
<reference evidence="3 4" key="1">
    <citation type="submission" date="2013-03" db="EMBL/GenBank/DDBJ databases">
        <title>Salinisphaera hydrothermalis C41B8 Genome Sequencing.</title>
        <authorList>
            <person name="Li C."/>
            <person name="Lai Q."/>
            <person name="Shao Z."/>
        </authorList>
    </citation>
    <scope>NUCLEOTIDE SEQUENCE [LARGE SCALE GENOMIC DNA]</scope>
    <source>
        <strain evidence="3 4">C41B8</strain>
    </source>
</reference>
<dbReference type="InterPro" id="IPR029062">
    <property type="entry name" value="Class_I_gatase-like"/>
</dbReference>
<evidence type="ECO:0000313" key="3">
    <source>
        <dbReference type="EMBL" id="KEZ77119.1"/>
    </source>
</evidence>
<name>A0A084IK85_SALHC</name>
<feature type="transmembrane region" description="Helical" evidence="1">
    <location>
        <begin position="423"/>
        <end position="445"/>
    </location>
</feature>
<dbReference type="PATRIC" id="fig|1304275.5.peg.2391"/>
<dbReference type="EMBL" id="APNK01000017">
    <property type="protein sequence ID" value="KEZ77119.1"/>
    <property type="molecule type" value="Genomic_DNA"/>
</dbReference>
<keyword evidence="1" id="KW-0472">Membrane</keyword>
<proteinExistence type="predicted"/>
<sequence length="449" mass="48795">MRASSYLTMVLIVLVAVAAGWLAQRSSVTADWTAGNRNSLTPASLRVVHALGAGPIDFTAYIYPGPQRNDVRQQLSRYTRASNRVHLHFADPARHPATVRKLGIGKDGAVVVRYQGRQQTLTDYSESSVTNALQRLSPGGSKWIVFVTGHGERDPGAKTTAGYSKLATALDNQGLKVRQVNLVQAGAIPDNTAVLVIASPQHDLLPGEVNMIRAYVKRGGNVLWVDDPGPRYGLTPLAQDLGIHWLDGTLVYPDYRKLGTGSPAMALVANYPDTPITENLKQITIFAFAGALSPLDHSSWQSKAILRSPARSWLETGSLDQGSISFQPDQGDRAGPLTFGLMLSRPEPGASGDNPPSGQSQQRAVVVADSDFMDNGHLADLGNRTLALAIFQWLAGRDAQIAVDVPKAPDAHLEMAPARLSTFWWLFVVTLPGALFVLGFGRWWWRRRR</sequence>
<evidence type="ECO:0000259" key="2">
    <source>
        <dbReference type="Pfam" id="PF09822"/>
    </source>
</evidence>
<dbReference type="Pfam" id="PF09822">
    <property type="entry name" value="ABC_transp_aux"/>
    <property type="match status" value="1"/>
</dbReference>
<dbReference type="InterPro" id="IPR019196">
    <property type="entry name" value="ABC_transp_unknown"/>
</dbReference>
<dbReference type="STRING" id="1304275.C41B8_11733"/>
<evidence type="ECO:0000313" key="4">
    <source>
        <dbReference type="Proteomes" id="UP000028302"/>
    </source>
</evidence>
<evidence type="ECO:0000256" key="1">
    <source>
        <dbReference type="SAM" id="Phobius"/>
    </source>
</evidence>
<comment type="caution">
    <text evidence="3">The sequence shown here is derived from an EMBL/GenBank/DDBJ whole genome shotgun (WGS) entry which is preliminary data.</text>
</comment>